<keyword evidence="7 8" id="KW-1015">Disulfide bond</keyword>
<feature type="disulfide bond" evidence="8">
    <location>
        <begin position="520"/>
        <end position="535"/>
    </location>
</feature>
<accession>A0A6P7GRS2</accession>
<keyword evidence="3" id="KW-0812">Transmembrane</keyword>
<feature type="disulfide bond" evidence="8">
    <location>
        <begin position="558"/>
        <end position="573"/>
    </location>
</feature>
<evidence type="ECO:0000256" key="1">
    <source>
        <dbReference type="ARBA" id="ARBA00004167"/>
    </source>
</evidence>
<dbReference type="InParanoid" id="A0A6P7GRS2"/>
<evidence type="ECO:0000256" key="4">
    <source>
        <dbReference type="ARBA" id="ARBA00022737"/>
    </source>
</evidence>
<feature type="non-terminal residue" evidence="10">
    <location>
        <position position="1"/>
    </location>
</feature>
<feature type="disulfide bond" evidence="8">
    <location>
        <begin position="598"/>
        <end position="613"/>
    </location>
</feature>
<dbReference type="PANTHER" id="PTHR24270">
    <property type="entry name" value="LOW-DENSITY LIPOPROTEIN RECEPTOR-RELATED"/>
    <property type="match status" value="1"/>
</dbReference>
<evidence type="ECO:0000256" key="2">
    <source>
        <dbReference type="ARBA" id="ARBA00004308"/>
    </source>
</evidence>
<protein>
    <submittedName>
        <fullName evidence="10">Low-density lipoprotein receptor-related protein 1B-like</fullName>
    </submittedName>
</protein>
<evidence type="ECO:0000313" key="10">
    <source>
        <dbReference type="RefSeq" id="XP_028152541.1"/>
    </source>
</evidence>
<dbReference type="GO" id="GO:0016192">
    <property type="term" value="P:vesicle-mediated transport"/>
    <property type="evidence" value="ECO:0007669"/>
    <property type="project" value="UniProtKB-ARBA"/>
</dbReference>
<dbReference type="PRINTS" id="PR00261">
    <property type="entry name" value="LDLRECEPTOR"/>
</dbReference>
<comment type="caution">
    <text evidence="8">Lacks conserved residue(s) required for the propagation of feature annotation.</text>
</comment>
<evidence type="ECO:0000256" key="9">
    <source>
        <dbReference type="SAM" id="MobiDB-lite"/>
    </source>
</evidence>
<gene>
    <name evidence="10" type="primary">LOC114345929</name>
</gene>
<keyword evidence="6" id="KW-0472">Membrane</keyword>
<keyword evidence="5" id="KW-1133">Transmembrane helix</keyword>
<feature type="region of interest" description="Disordered" evidence="9">
    <location>
        <begin position="1"/>
        <end position="24"/>
    </location>
</feature>
<dbReference type="PROSITE" id="PS50068">
    <property type="entry name" value="LDLRA_2"/>
    <property type="match status" value="4"/>
</dbReference>
<sequence>TVNSTKPPSLEFDQLNRTNPFDNHTADATKLKEEENSSSEELGIEPLKPEVMIIISDRNETTSELSATTEYITTEGNIISKNSNLEIKDYEINTSTDSPSMNEHPLNTTIKTVGGAVETANNIVDTTNTPNENIEHENHPENQNNLNQEIRIDEIVNTENTASEKSEISSIPVASERVYMNETKLTTTEKVTTEHDNINVVNSSEVTTDSTTNPSLSQIHIAEVLPTEKTKKFDTNNTEIRIEENITEVLPDTLNHSSTEPPKQITTLPADIINNIHSNSYFDEIVQHNDINTSENSSSVESTANSSNVNNFNVITSSTEDLIALETTTNIEGTTIPDIEENDLKKSEPTMAVDQDIETPTTVVNVKNINEQKEEENEISTQSNQVTTMDSNLYEVKETVADVTTTKTFFVTQKTTTESKEIEEDSTQELGIIPLSEDTSSETPKQKKDLSFENNEISNEKTDNTNDKLNEVSSKKDQVIPVTEDFVLPKVSRCSPGQFHCVNGTSVKDSSYCIPIGDRCDSVLDCTDGSDEIDCMEEGCPNNYQCASKQCLKRHLVCDGILNCNDGSDEINCESWTCSPNEISCGPSNRCIPASWKCDGRKHCSDGSDEDGCMTTGPCPGESFRCSVDSSCMPNSWRCDGLLDCAGGEDEMSCSKDFVFYRKPLSIL</sequence>
<proteinExistence type="predicted"/>
<dbReference type="RefSeq" id="XP_028152541.1">
    <property type="nucleotide sequence ID" value="XM_028296740.1"/>
</dbReference>
<evidence type="ECO:0000256" key="8">
    <source>
        <dbReference type="PROSITE-ProRule" id="PRU00124"/>
    </source>
</evidence>
<evidence type="ECO:0000256" key="7">
    <source>
        <dbReference type="ARBA" id="ARBA00023157"/>
    </source>
</evidence>
<evidence type="ECO:0000256" key="5">
    <source>
        <dbReference type="ARBA" id="ARBA00022989"/>
    </source>
</evidence>
<dbReference type="GO" id="GO:0012505">
    <property type="term" value="C:endomembrane system"/>
    <property type="evidence" value="ECO:0007669"/>
    <property type="project" value="UniProtKB-SubCell"/>
</dbReference>
<dbReference type="SMART" id="SM00192">
    <property type="entry name" value="LDLa"/>
    <property type="match status" value="4"/>
</dbReference>
<name>A0A6P7GRS2_DIAVI</name>
<dbReference type="Pfam" id="PF00057">
    <property type="entry name" value="Ldl_recept_a"/>
    <property type="match status" value="4"/>
</dbReference>
<dbReference type="CDD" id="cd00112">
    <property type="entry name" value="LDLa"/>
    <property type="match status" value="4"/>
</dbReference>
<evidence type="ECO:0000256" key="6">
    <source>
        <dbReference type="ARBA" id="ARBA00023136"/>
    </source>
</evidence>
<evidence type="ECO:0000256" key="3">
    <source>
        <dbReference type="ARBA" id="ARBA00022692"/>
    </source>
</evidence>
<dbReference type="InterPro" id="IPR050685">
    <property type="entry name" value="LDLR"/>
</dbReference>
<dbReference type="PROSITE" id="PS01209">
    <property type="entry name" value="LDLRA_1"/>
    <property type="match status" value="3"/>
</dbReference>
<reference evidence="10" key="1">
    <citation type="submission" date="2025-08" db="UniProtKB">
        <authorList>
            <consortium name="RefSeq"/>
        </authorList>
    </citation>
    <scope>IDENTIFICATION</scope>
    <source>
        <tissue evidence="10">Whole insect</tissue>
    </source>
</reference>
<dbReference type="InterPro" id="IPR002172">
    <property type="entry name" value="LDrepeatLR_classA_rpt"/>
</dbReference>
<feature type="region of interest" description="Disordered" evidence="9">
    <location>
        <begin position="418"/>
        <end position="468"/>
    </location>
</feature>
<dbReference type="Gene3D" id="4.10.400.10">
    <property type="entry name" value="Low-density Lipoprotein Receptor"/>
    <property type="match status" value="4"/>
</dbReference>
<feature type="disulfide bond" evidence="8">
    <location>
        <begin position="639"/>
        <end position="654"/>
    </location>
</feature>
<dbReference type="AlphaFoldDB" id="A0A6P7GRS2"/>
<organism evidence="10">
    <name type="scientific">Diabrotica virgifera virgifera</name>
    <name type="common">western corn rootworm</name>
    <dbReference type="NCBI Taxonomy" id="50390"/>
    <lineage>
        <taxon>Eukaryota</taxon>
        <taxon>Metazoa</taxon>
        <taxon>Ecdysozoa</taxon>
        <taxon>Arthropoda</taxon>
        <taxon>Hexapoda</taxon>
        <taxon>Insecta</taxon>
        <taxon>Pterygota</taxon>
        <taxon>Neoptera</taxon>
        <taxon>Endopterygota</taxon>
        <taxon>Coleoptera</taxon>
        <taxon>Polyphaga</taxon>
        <taxon>Cucujiformia</taxon>
        <taxon>Chrysomeloidea</taxon>
        <taxon>Chrysomelidae</taxon>
        <taxon>Galerucinae</taxon>
        <taxon>Diabroticina</taxon>
        <taxon>Diabroticites</taxon>
        <taxon>Diabrotica</taxon>
    </lineage>
</organism>
<feature type="non-terminal residue" evidence="10">
    <location>
        <position position="668"/>
    </location>
</feature>
<dbReference type="InterPro" id="IPR023415">
    <property type="entry name" value="LDLR_class-A_CS"/>
</dbReference>
<comment type="subcellular location">
    <subcellularLocation>
        <location evidence="2">Endomembrane system</location>
    </subcellularLocation>
    <subcellularLocation>
        <location evidence="1">Membrane</location>
        <topology evidence="1">Single-pass membrane protein</topology>
    </subcellularLocation>
</comment>
<dbReference type="InterPro" id="IPR036055">
    <property type="entry name" value="LDL_receptor-like_sf"/>
</dbReference>
<keyword evidence="4" id="KW-0677">Repeat</keyword>
<feature type="disulfide bond" evidence="8">
    <location>
        <begin position="546"/>
        <end position="564"/>
    </location>
</feature>
<feature type="compositionally biased region" description="Basic and acidic residues" evidence="9">
    <location>
        <begin position="458"/>
        <end position="468"/>
    </location>
</feature>
<dbReference type="SUPFAM" id="SSF57424">
    <property type="entry name" value="LDL receptor-like module"/>
    <property type="match status" value="4"/>
</dbReference>
<dbReference type="GO" id="GO:0005886">
    <property type="term" value="C:plasma membrane"/>
    <property type="evidence" value="ECO:0007669"/>
    <property type="project" value="TreeGrafter"/>
</dbReference>